<organism evidence="2 3">
    <name type="scientific">candidate division TA06 bacterium</name>
    <dbReference type="NCBI Taxonomy" id="2250710"/>
    <lineage>
        <taxon>Bacteria</taxon>
        <taxon>Bacteria division TA06</taxon>
    </lineage>
</organism>
<dbReference type="InterPro" id="IPR025965">
    <property type="entry name" value="FlgD/Vpr_Ig-like"/>
</dbReference>
<accession>A0A523UTE8</accession>
<dbReference type="InterPro" id="IPR013783">
    <property type="entry name" value="Ig-like_fold"/>
</dbReference>
<dbReference type="NCBIfam" id="TIGR04183">
    <property type="entry name" value="Por_Secre_tail"/>
    <property type="match status" value="1"/>
</dbReference>
<evidence type="ECO:0000313" key="2">
    <source>
        <dbReference type="EMBL" id="TET45827.1"/>
    </source>
</evidence>
<protein>
    <submittedName>
        <fullName evidence="2">T9SS type A sorting domain-containing protein</fullName>
    </submittedName>
</protein>
<dbReference type="Gene3D" id="2.60.40.4070">
    <property type="match status" value="1"/>
</dbReference>
<dbReference type="Gene3D" id="2.60.40.10">
    <property type="entry name" value="Immunoglobulins"/>
    <property type="match status" value="2"/>
</dbReference>
<dbReference type="AlphaFoldDB" id="A0A523UTE8"/>
<name>A0A523UTE8_UNCT6</name>
<dbReference type="InterPro" id="IPR026444">
    <property type="entry name" value="Secre_tail"/>
</dbReference>
<dbReference type="EMBL" id="SOJN01000075">
    <property type="protein sequence ID" value="TET45827.1"/>
    <property type="molecule type" value="Genomic_DNA"/>
</dbReference>
<dbReference type="Pfam" id="PF13860">
    <property type="entry name" value="FlgD_ig"/>
    <property type="match status" value="1"/>
</dbReference>
<evidence type="ECO:0000313" key="3">
    <source>
        <dbReference type="Proteomes" id="UP000315525"/>
    </source>
</evidence>
<gene>
    <name evidence="2" type="ORF">E3J62_06570</name>
</gene>
<dbReference type="Proteomes" id="UP000315525">
    <property type="component" value="Unassembled WGS sequence"/>
</dbReference>
<feature type="domain" description="FlgD/Vpr Ig-like" evidence="1">
    <location>
        <begin position="547"/>
        <end position="595"/>
    </location>
</feature>
<sequence length="611" mass="66479">MLRGLFLGLLGMVVLGTRVGAEVERDLSIDFLLSPAETLYHDDGTPESYEGTWDAMCERMPAPSSTPYPFDIIAVRWNAFDTSSFTFHIWGDDGAGGLPGTSLFSQVVNPPSSGWFEITISPPVTIADGFIYIGCLTAVGIGFDETDPDSNQAYWDYGLGWEPIWWTGPYGDFLIRAIIEPTPLQNDVGVVEIVVPDTLINPHEPLDPKAIVQNHGVLDQDSFPDLCTIDSAAINIYADIESVFALASGETTTVIFPTWTPGGPGNLYEVSICTDLTGDELPQNDCLGRSFRTILHDGGVDAILQPPDTVFIDLGYYPVATVHNYGNVPESLEVICAIDSYEDTFHVTGLAPAASLPCTFGVWQVPIADSTLYQMTVASVVIGDSNAANDTLSKVIFAYNPHDVGVDSILSPPDSIDPDSAYSVTVLATNFGEVTEDSFWVKCIVDDGYIDSLEVFGLDAGTSDTLDFALWTPISLGPWTMCVYVLLPFDRNVVNDSLCVMIYEMVGVEESSRTPMPKVFALLQSRPNPFAPATTILYQIPAGEDVNVSLRVYDVSGKLVRTLVDKTECPGYRSVVWDGRDGSGKTVAGGIYFYRLRAGHFTSTRKMVVIR</sequence>
<proteinExistence type="predicted"/>
<evidence type="ECO:0000259" key="1">
    <source>
        <dbReference type="Pfam" id="PF13860"/>
    </source>
</evidence>
<reference evidence="2 3" key="1">
    <citation type="submission" date="2019-03" db="EMBL/GenBank/DDBJ databases">
        <title>Metabolic potential of uncultured bacteria and archaea associated with petroleum seepage in deep-sea sediments.</title>
        <authorList>
            <person name="Dong X."/>
            <person name="Hubert C."/>
        </authorList>
    </citation>
    <scope>NUCLEOTIDE SEQUENCE [LARGE SCALE GENOMIC DNA]</scope>
    <source>
        <strain evidence="2">E44_bin18</strain>
    </source>
</reference>
<comment type="caution">
    <text evidence="2">The sequence shown here is derived from an EMBL/GenBank/DDBJ whole genome shotgun (WGS) entry which is preliminary data.</text>
</comment>